<dbReference type="STRING" id="993615.L2GK45"/>
<gene>
    <name evidence="6" type="ORF">VICG_01742</name>
</gene>
<dbReference type="FunFam" id="3.10.110.10:FF:000090">
    <property type="entry name" value="Ubiquitin-conjugating enzyme E2-17 kDa"/>
    <property type="match status" value="1"/>
</dbReference>
<dbReference type="CDD" id="cd23790">
    <property type="entry name" value="UBCc_UBE2A_2B"/>
    <property type="match status" value="1"/>
</dbReference>
<keyword evidence="7" id="KW-1185">Reference proteome</keyword>
<evidence type="ECO:0000313" key="7">
    <source>
        <dbReference type="Proteomes" id="UP000011082"/>
    </source>
</evidence>
<dbReference type="VEuPathDB" id="MicrosporidiaDB:VICG_01742"/>
<dbReference type="SMART" id="SM00212">
    <property type="entry name" value="UBCc"/>
    <property type="match status" value="1"/>
</dbReference>
<dbReference type="OMA" id="DHKSQYI"/>
<keyword evidence="2 4" id="KW-0833">Ubl conjugation pathway</keyword>
<dbReference type="Gene3D" id="3.10.110.10">
    <property type="entry name" value="Ubiquitin Conjugating Enzyme"/>
    <property type="match status" value="1"/>
</dbReference>
<dbReference type="Proteomes" id="UP000011082">
    <property type="component" value="Unassembled WGS sequence"/>
</dbReference>
<dbReference type="PANTHER" id="PTHR24067">
    <property type="entry name" value="UBIQUITIN-CONJUGATING ENZYME E2"/>
    <property type="match status" value="1"/>
</dbReference>
<dbReference type="InterPro" id="IPR016135">
    <property type="entry name" value="UBQ-conjugating_enzyme/RWD"/>
</dbReference>
<keyword evidence="4" id="KW-0067">ATP-binding</keyword>
<proteinExistence type="inferred from homology"/>
<reference evidence="7" key="1">
    <citation type="submission" date="2011-05" db="EMBL/GenBank/DDBJ databases">
        <title>The genome sequence of Vittaforma corneae strain ATCC 50505.</title>
        <authorList>
            <consortium name="The Broad Institute Genome Sequencing Platform"/>
            <person name="Cuomo C."/>
            <person name="Didier E."/>
            <person name="Bowers L."/>
            <person name="Young S.K."/>
            <person name="Zeng Q."/>
            <person name="Gargeya S."/>
            <person name="Fitzgerald M."/>
            <person name="Haas B."/>
            <person name="Abouelleil A."/>
            <person name="Alvarado L."/>
            <person name="Arachchi H.M."/>
            <person name="Berlin A."/>
            <person name="Chapman S.B."/>
            <person name="Gearin G."/>
            <person name="Goldberg J."/>
            <person name="Griggs A."/>
            <person name="Gujja S."/>
            <person name="Hansen M."/>
            <person name="Heiman D."/>
            <person name="Howarth C."/>
            <person name="Larimer J."/>
            <person name="Lui A."/>
            <person name="MacDonald P.J.P."/>
            <person name="McCowen C."/>
            <person name="Montmayeur A."/>
            <person name="Murphy C."/>
            <person name="Neiman D."/>
            <person name="Pearson M."/>
            <person name="Priest M."/>
            <person name="Roberts A."/>
            <person name="Saif S."/>
            <person name="Shea T."/>
            <person name="Sisk P."/>
            <person name="Stolte C."/>
            <person name="Sykes S."/>
            <person name="Wortman J."/>
            <person name="Nusbaum C."/>
            <person name="Birren B."/>
        </authorList>
    </citation>
    <scope>NUCLEOTIDE SEQUENCE [LARGE SCALE GENOMIC DNA]</scope>
    <source>
        <strain evidence="7">ATCC 50505</strain>
    </source>
</reference>
<feature type="domain" description="UBC core" evidence="5">
    <location>
        <begin position="4"/>
        <end position="150"/>
    </location>
</feature>
<dbReference type="Pfam" id="PF00179">
    <property type="entry name" value="UQ_con"/>
    <property type="match status" value="1"/>
</dbReference>
<evidence type="ECO:0000256" key="2">
    <source>
        <dbReference type="ARBA" id="ARBA00022786"/>
    </source>
</evidence>
<evidence type="ECO:0000256" key="1">
    <source>
        <dbReference type="ARBA" id="ARBA00022679"/>
    </source>
</evidence>
<keyword evidence="4" id="KW-0547">Nucleotide-binding</keyword>
<dbReference type="OrthoDB" id="9984419at2759"/>
<evidence type="ECO:0000256" key="3">
    <source>
        <dbReference type="PROSITE-ProRule" id="PRU10133"/>
    </source>
</evidence>
<accession>L2GK45</accession>
<dbReference type="HOGENOM" id="CLU_030988_10_2_1"/>
<organism evidence="6 7">
    <name type="scientific">Vittaforma corneae (strain ATCC 50505)</name>
    <name type="common">Microsporidian parasite</name>
    <name type="synonym">Nosema corneum</name>
    <dbReference type="NCBI Taxonomy" id="993615"/>
    <lineage>
        <taxon>Eukaryota</taxon>
        <taxon>Fungi</taxon>
        <taxon>Fungi incertae sedis</taxon>
        <taxon>Microsporidia</taxon>
        <taxon>Nosematidae</taxon>
        <taxon>Vittaforma</taxon>
    </lineage>
</organism>
<dbReference type="RefSeq" id="XP_007605187.1">
    <property type="nucleotide sequence ID" value="XM_007605125.1"/>
</dbReference>
<dbReference type="InParanoid" id="L2GK45"/>
<dbReference type="SUPFAM" id="SSF54495">
    <property type="entry name" value="UBC-like"/>
    <property type="match status" value="1"/>
</dbReference>
<dbReference type="FunCoup" id="L2GK45">
    <property type="interactions" value="145"/>
</dbReference>
<dbReference type="InterPro" id="IPR000608">
    <property type="entry name" value="UBC"/>
</dbReference>
<evidence type="ECO:0000256" key="4">
    <source>
        <dbReference type="RuleBase" id="RU362109"/>
    </source>
</evidence>
<dbReference type="GO" id="GO:0005524">
    <property type="term" value="F:ATP binding"/>
    <property type="evidence" value="ECO:0007669"/>
    <property type="project" value="UniProtKB-UniRule"/>
</dbReference>
<dbReference type="GeneID" id="19882452"/>
<feature type="active site" description="Glycyl thioester intermediate" evidence="3">
    <location>
        <position position="88"/>
    </location>
</feature>
<dbReference type="AlphaFoldDB" id="L2GK45"/>
<sequence length="161" mass="18247">MSTPAKRRLLKDFNEIQKVNCTGIFAQPLEEDLLTWTAIILGPDNTPFENGTFSLVLTFDEGYPQHPPEVTFVSEMFHPNIYPNGDLCLDILKSRWSPSYDVQGILLSIQSLLNDPNTKSPANPEAAKLFQESLEEYKKRVKACVEGSWTDIDRLVKSIEE</sequence>
<keyword evidence="1" id="KW-0808">Transferase</keyword>
<comment type="similarity">
    <text evidence="4">Belongs to the ubiquitin-conjugating enzyme family.</text>
</comment>
<protein>
    <recommendedName>
        <fullName evidence="5">UBC core domain-containing protein</fullName>
    </recommendedName>
</protein>
<dbReference type="GO" id="GO:0016740">
    <property type="term" value="F:transferase activity"/>
    <property type="evidence" value="ECO:0007669"/>
    <property type="project" value="UniProtKB-KW"/>
</dbReference>
<name>L2GK45_VITCO</name>
<dbReference type="EMBL" id="JH370147">
    <property type="protein sequence ID" value="ELA41253.1"/>
    <property type="molecule type" value="Genomic_DNA"/>
</dbReference>
<evidence type="ECO:0000313" key="6">
    <source>
        <dbReference type="EMBL" id="ELA41253.1"/>
    </source>
</evidence>
<dbReference type="PROSITE" id="PS50127">
    <property type="entry name" value="UBC_2"/>
    <property type="match status" value="1"/>
</dbReference>
<dbReference type="InterPro" id="IPR023313">
    <property type="entry name" value="UBQ-conjugating_AS"/>
</dbReference>
<dbReference type="InterPro" id="IPR050113">
    <property type="entry name" value="Ub_conjugating_enzyme"/>
</dbReference>
<evidence type="ECO:0000259" key="5">
    <source>
        <dbReference type="PROSITE" id="PS50127"/>
    </source>
</evidence>
<dbReference type="PROSITE" id="PS00183">
    <property type="entry name" value="UBC_1"/>
    <property type="match status" value="1"/>
</dbReference>